<reference evidence="2 3" key="1">
    <citation type="submission" date="2018-03" db="EMBL/GenBank/DDBJ databases">
        <authorList>
            <person name="Nguyen K."/>
            <person name="Fouts D."/>
            <person name="Sutton G."/>
        </authorList>
    </citation>
    <scope>NUCLEOTIDE SEQUENCE [LARGE SCALE GENOMIC DNA]</scope>
    <source>
        <strain evidence="2 3">AU17135</strain>
    </source>
</reference>
<proteinExistence type="predicted"/>
<dbReference type="Proteomes" id="UP000237686">
    <property type="component" value="Unassembled WGS sequence"/>
</dbReference>
<accession>A0A8E2RZS9</accession>
<dbReference type="AlphaFoldDB" id="A0A8E2RZS9"/>
<gene>
    <name evidence="2" type="ORF">C6P98_12235</name>
</gene>
<name>A0A8E2RZS9_9BURK</name>
<comment type="caution">
    <text evidence="2">The sequence shown here is derived from an EMBL/GenBank/DDBJ whole genome shotgun (WGS) entry which is preliminary data.</text>
</comment>
<dbReference type="EMBL" id="PVFZ01000034">
    <property type="protein sequence ID" value="PRF24178.1"/>
    <property type="molecule type" value="Genomic_DNA"/>
</dbReference>
<evidence type="ECO:0000313" key="2">
    <source>
        <dbReference type="EMBL" id="PRF24178.1"/>
    </source>
</evidence>
<organism evidence="2 3">
    <name type="scientific">Burkholderia multivorans</name>
    <dbReference type="NCBI Taxonomy" id="87883"/>
    <lineage>
        <taxon>Bacteria</taxon>
        <taxon>Pseudomonadati</taxon>
        <taxon>Pseudomonadota</taxon>
        <taxon>Betaproteobacteria</taxon>
        <taxon>Burkholderiales</taxon>
        <taxon>Burkholderiaceae</taxon>
        <taxon>Burkholderia</taxon>
        <taxon>Burkholderia cepacia complex</taxon>
    </lineage>
</organism>
<protein>
    <submittedName>
        <fullName evidence="2">Uncharacterized protein</fullName>
    </submittedName>
</protein>
<evidence type="ECO:0000256" key="1">
    <source>
        <dbReference type="SAM" id="MobiDB-lite"/>
    </source>
</evidence>
<feature type="region of interest" description="Disordered" evidence="1">
    <location>
        <begin position="1"/>
        <end position="28"/>
    </location>
</feature>
<sequence>MVGVQPNPDRSTKATVRGGFFASARPGTRRDARIQPFVARKRSANIVENMQYPPSRRRAPTV</sequence>
<evidence type="ECO:0000313" key="3">
    <source>
        <dbReference type="Proteomes" id="UP000237686"/>
    </source>
</evidence>